<dbReference type="InterPro" id="IPR014578">
    <property type="entry name" value="Pesterase_CT488"/>
</dbReference>
<accession>A0A1E5L6Q9</accession>
<comment type="caution">
    <text evidence="2">The sequence shown here is derived from an EMBL/GenBank/DDBJ whole genome shotgun (WGS) entry which is preliminary data.</text>
</comment>
<dbReference type="InterPro" id="IPR004843">
    <property type="entry name" value="Calcineurin-like_PHP"/>
</dbReference>
<dbReference type="Pfam" id="PF00149">
    <property type="entry name" value="Metallophos"/>
    <property type="match status" value="1"/>
</dbReference>
<dbReference type="GO" id="GO:0016787">
    <property type="term" value="F:hydrolase activity"/>
    <property type="evidence" value="ECO:0007669"/>
    <property type="project" value="InterPro"/>
</dbReference>
<sequence>MAIYGISDLHLSLGTDKPMDVFGNHWVDHHMKIQAHWHELINNDDYVLIPGDISWAMNFDELAPDLEYLKDLPGKKILVRGNHDYWWSTVSKVRNYFGEGFFALQNDSILLPDGIAIAGTRGWVCPNDREFTEHDGKVYQREVQRLELSLQYTKRLNPNSIWVMLHYMPTNDKHERNEMIELLESYHVQKVVYGHLHSYGHDIRIEGTHWGIEFLLISCDYIKFIPKLLYK</sequence>
<dbReference type="RefSeq" id="WP_069701822.1">
    <property type="nucleotide sequence ID" value="NZ_MJAT01000012.1"/>
</dbReference>
<evidence type="ECO:0000313" key="2">
    <source>
        <dbReference type="EMBL" id="OEH85738.1"/>
    </source>
</evidence>
<dbReference type="PANTHER" id="PTHR31302:SF22">
    <property type="entry name" value="PHOSPHOESTERASE"/>
    <property type="match status" value="1"/>
</dbReference>
<dbReference type="SUPFAM" id="SSF56300">
    <property type="entry name" value="Metallo-dependent phosphatases"/>
    <property type="match status" value="1"/>
</dbReference>
<dbReference type="OrthoDB" id="8610138at2"/>
<dbReference type="AlphaFoldDB" id="A0A1E5L6Q9"/>
<evidence type="ECO:0000259" key="1">
    <source>
        <dbReference type="Pfam" id="PF00149"/>
    </source>
</evidence>
<keyword evidence="3" id="KW-1185">Reference proteome</keyword>
<dbReference type="PANTHER" id="PTHR31302">
    <property type="entry name" value="TRANSMEMBRANE PROTEIN WITH METALLOPHOSPHOESTERASE DOMAIN-RELATED"/>
    <property type="match status" value="1"/>
</dbReference>
<organism evidence="2 3">
    <name type="scientific">Desulfuribacillus stibiiarsenatis</name>
    <dbReference type="NCBI Taxonomy" id="1390249"/>
    <lineage>
        <taxon>Bacteria</taxon>
        <taxon>Bacillati</taxon>
        <taxon>Bacillota</taxon>
        <taxon>Desulfuribacillia</taxon>
        <taxon>Desulfuribacillales</taxon>
        <taxon>Desulfuribacillaceae</taxon>
        <taxon>Desulfuribacillus</taxon>
    </lineage>
</organism>
<dbReference type="Proteomes" id="UP000095255">
    <property type="component" value="Unassembled WGS sequence"/>
</dbReference>
<name>A0A1E5L6Q9_9FIRM</name>
<dbReference type="PIRSF" id="PIRSF033094">
    <property type="entry name" value="Pesterase_CT488"/>
    <property type="match status" value="1"/>
</dbReference>
<evidence type="ECO:0000313" key="3">
    <source>
        <dbReference type="Proteomes" id="UP000095255"/>
    </source>
</evidence>
<dbReference type="EMBL" id="MJAT01000012">
    <property type="protein sequence ID" value="OEH85738.1"/>
    <property type="molecule type" value="Genomic_DNA"/>
</dbReference>
<proteinExistence type="predicted"/>
<dbReference type="STRING" id="1390249.BHU72_02860"/>
<dbReference type="InterPro" id="IPR051158">
    <property type="entry name" value="Metallophosphoesterase_sf"/>
</dbReference>
<reference evidence="2 3" key="1">
    <citation type="submission" date="2016-09" db="EMBL/GenBank/DDBJ databases">
        <title>Desulfuribacillus arsenicus sp. nov., an obligately anaerobic, dissimilatory arsenic- and antimonate-reducing bacterium isolated from anoxic sediments.</title>
        <authorList>
            <person name="Abin C.A."/>
            <person name="Hollibaugh J.T."/>
        </authorList>
    </citation>
    <scope>NUCLEOTIDE SEQUENCE [LARGE SCALE GENOMIC DNA]</scope>
    <source>
        <strain evidence="2 3">MLFW-2</strain>
    </source>
</reference>
<dbReference type="Gene3D" id="3.60.21.10">
    <property type="match status" value="1"/>
</dbReference>
<feature type="domain" description="Calcineurin-like phosphoesterase" evidence="1">
    <location>
        <begin position="1"/>
        <end position="199"/>
    </location>
</feature>
<gene>
    <name evidence="2" type="ORF">BHU72_02860</name>
</gene>
<protein>
    <recommendedName>
        <fullName evidence="1">Calcineurin-like phosphoesterase domain-containing protein</fullName>
    </recommendedName>
</protein>
<dbReference type="InterPro" id="IPR029052">
    <property type="entry name" value="Metallo-depent_PP-like"/>
</dbReference>